<proteinExistence type="predicted"/>
<name>A0ABM8YWX4_9PROT</name>
<dbReference type="EMBL" id="OU912926">
    <property type="protein sequence ID" value="CAG9931995.1"/>
    <property type="molecule type" value="Genomic_DNA"/>
</dbReference>
<gene>
    <name evidence="1" type="ORF">NTG6680_0742</name>
</gene>
<evidence type="ECO:0000313" key="1">
    <source>
        <dbReference type="EMBL" id="CAG9931995.1"/>
    </source>
</evidence>
<evidence type="ECO:0000313" key="2">
    <source>
        <dbReference type="Proteomes" id="UP000839052"/>
    </source>
</evidence>
<reference evidence="1 2" key="1">
    <citation type="submission" date="2021-10" db="EMBL/GenBank/DDBJ databases">
        <authorList>
            <person name="Koch H."/>
        </authorList>
    </citation>
    <scope>NUCLEOTIDE SEQUENCE [LARGE SCALE GENOMIC DNA]</scope>
    <source>
        <strain evidence="1">6680</strain>
    </source>
</reference>
<keyword evidence="2" id="KW-1185">Reference proteome</keyword>
<dbReference type="Proteomes" id="UP000839052">
    <property type="component" value="Chromosome"/>
</dbReference>
<sequence>MDDRRSQATAVETVVTGSRLTLSNLGRGLTGSVGVKQNIERLDRLLGNNLLHTKYPSCTRHLSGSA</sequence>
<organism evidence="1 2">
    <name type="scientific">Candidatus Nitrotoga arctica</name>
    <dbReference type="NCBI Taxonomy" id="453162"/>
    <lineage>
        <taxon>Bacteria</taxon>
        <taxon>Pseudomonadati</taxon>
        <taxon>Pseudomonadota</taxon>
        <taxon>Betaproteobacteria</taxon>
        <taxon>Nitrosomonadales</taxon>
        <taxon>Gallionellaceae</taxon>
        <taxon>Candidatus Nitrotoga</taxon>
    </lineage>
</organism>
<accession>A0ABM8YWX4</accession>
<protein>
    <submittedName>
        <fullName evidence="1">Uncharacterized protein</fullName>
    </submittedName>
</protein>
<dbReference type="RefSeq" id="WP_239796009.1">
    <property type="nucleotide sequence ID" value="NZ_OU912926.1"/>
</dbReference>